<comment type="caution">
    <text evidence="2">The sequence shown here is derived from an EMBL/GenBank/DDBJ whole genome shotgun (WGS) entry which is preliminary data.</text>
</comment>
<name>A0A2S9K7P8_9BURK</name>
<feature type="signal peptide" evidence="1">
    <location>
        <begin position="1"/>
        <end position="27"/>
    </location>
</feature>
<dbReference type="EMBL" id="PVLQ01000012">
    <property type="protein sequence ID" value="PRD66480.1"/>
    <property type="molecule type" value="Genomic_DNA"/>
</dbReference>
<dbReference type="Proteomes" id="UP000238589">
    <property type="component" value="Unassembled WGS sequence"/>
</dbReference>
<proteinExistence type="predicted"/>
<gene>
    <name evidence="2" type="ORF">C6P64_04130</name>
</gene>
<dbReference type="AlphaFoldDB" id="A0A2S9K7P8"/>
<keyword evidence="3" id="KW-1185">Reference proteome</keyword>
<sequence>MAIHRNLMLARLVAAAGASLFLLGAQAASEPQRKAKPASAKPAAVAPVPLNDEELLLSTQVSIGNIPCELGQSVNLRADADAPGYFHLQLKNQRFHMRPVASATGALRLEDQARGAVWLQLANKSMLMGPGQRLADECMSPLQAAYAEHLKHNPAPNLLDVAQKSR</sequence>
<dbReference type="OrthoDB" id="5297272at2"/>
<evidence type="ECO:0000313" key="3">
    <source>
        <dbReference type="Proteomes" id="UP000238589"/>
    </source>
</evidence>
<organism evidence="2 3">
    <name type="scientific">Malikia granosa</name>
    <dbReference type="NCBI Taxonomy" id="263067"/>
    <lineage>
        <taxon>Bacteria</taxon>
        <taxon>Pseudomonadati</taxon>
        <taxon>Pseudomonadota</taxon>
        <taxon>Betaproteobacteria</taxon>
        <taxon>Burkholderiales</taxon>
        <taxon>Comamonadaceae</taxon>
        <taxon>Malikia</taxon>
    </lineage>
</organism>
<protein>
    <submittedName>
        <fullName evidence="2">Uncharacterized protein</fullName>
    </submittedName>
</protein>
<keyword evidence="1" id="KW-0732">Signal</keyword>
<feature type="chain" id="PRO_5015412625" evidence="1">
    <location>
        <begin position="28"/>
        <end position="166"/>
    </location>
</feature>
<accession>A0A2S9K7P8</accession>
<reference evidence="2 3" key="1">
    <citation type="submission" date="2018-03" db="EMBL/GenBank/DDBJ databases">
        <title>Comparative genomics illustrates the genes involved in a hyperalkaliphilic mechanisms of Serpentinomonas isolated from highly-alkaline calcium-rich serpentinized springs.</title>
        <authorList>
            <person name="Suzuki S."/>
            <person name="Ishii S."/>
            <person name="Walworth N."/>
            <person name="Bird L."/>
            <person name="Kuenen J.G."/>
            <person name="Nealson K.H."/>
        </authorList>
    </citation>
    <scope>NUCLEOTIDE SEQUENCE [LARGE SCALE GENOMIC DNA]</scope>
    <source>
        <strain evidence="2 3">P1</strain>
    </source>
</reference>
<evidence type="ECO:0000313" key="2">
    <source>
        <dbReference type="EMBL" id="PRD66480.1"/>
    </source>
</evidence>
<dbReference type="RefSeq" id="WP_146115859.1">
    <property type="nucleotide sequence ID" value="NZ_PVLQ01000012.1"/>
</dbReference>
<evidence type="ECO:0000256" key="1">
    <source>
        <dbReference type="SAM" id="SignalP"/>
    </source>
</evidence>